<dbReference type="Pfam" id="PF02518">
    <property type="entry name" value="HATPase_c"/>
    <property type="match status" value="1"/>
</dbReference>
<dbReference type="PROSITE" id="PS50113">
    <property type="entry name" value="PAC"/>
    <property type="match status" value="1"/>
</dbReference>
<evidence type="ECO:0000256" key="8">
    <source>
        <dbReference type="ARBA" id="ARBA00023012"/>
    </source>
</evidence>
<dbReference type="AlphaFoldDB" id="A0A975B0Z0"/>
<evidence type="ECO:0000259" key="10">
    <source>
        <dbReference type="PROSITE" id="PS50112"/>
    </source>
</evidence>
<dbReference type="NCBIfam" id="TIGR00229">
    <property type="entry name" value="sensory_box"/>
    <property type="match status" value="1"/>
</dbReference>
<dbReference type="KEGG" id="saqt:GJV85_08415"/>
<dbReference type="InterPro" id="IPR003661">
    <property type="entry name" value="HisK_dim/P_dom"/>
</dbReference>
<keyword evidence="7" id="KW-0067">ATP-binding</keyword>
<keyword evidence="4" id="KW-0808">Transferase</keyword>
<gene>
    <name evidence="12" type="ORF">GJV85_08415</name>
</gene>
<dbReference type="GO" id="GO:0005524">
    <property type="term" value="F:ATP binding"/>
    <property type="evidence" value="ECO:0007669"/>
    <property type="project" value="UniProtKB-KW"/>
</dbReference>
<feature type="domain" description="PAC" evidence="11">
    <location>
        <begin position="103"/>
        <end position="157"/>
    </location>
</feature>
<evidence type="ECO:0000313" key="13">
    <source>
        <dbReference type="Proteomes" id="UP000671852"/>
    </source>
</evidence>
<dbReference type="Gene3D" id="3.30.450.20">
    <property type="entry name" value="PAS domain"/>
    <property type="match status" value="1"/>
</dbReference>
<protein>
    <recommendedName>
        <fullName evidence="2">histidine kinase</fullName>
        <ecNumber evidence="2">2.7.13.3</ecNumber>
    </recommendedName>
</protein>
<evidence type="ECO:0000259" key="9">
    <source>
        <dbReference type="PROSITE" id="PS50109"/>
    </source>
</evidence>
<dbReference type="Gene3D" id="3.30.565.10">
    <property type="entry name" value="Histidine kinase-like ATPase, C-terminal domain"/>
    <property type="match status" value="1"/>
</dbReference>
<sequence length="388" mass="44308">MGLKHSENSLRYKDLQMQNNFKNILEDSLKNISLMAFEQSYSSVVITSADVDNPLVIYVNPAFIKQTGYSYEEVIGRNPKMLQGENTDRAVIDRLKKALQERTFFEGTTVNYKKDGSEYYVEWNISPIFDDKGELNYFISFQTDITSKVKLTQKNEELLLQQSKLATVGELMNAMAHQWKQPLSVIHALSHRLLRKIDKDFRVEDLQTTLETIVEQTTFMNETISSFQNFLRPIDIYNSFDINKSIEETLILMQDELMGKSISVEFSSVEDSLEVNGSENEFKQVILNILSNARDAFLMQNKSIKRKIDIELKVKDSFINIDIIDNAGGIKMFPIEKIFENNVSSKGANGTGIGLYIVKKIITRLKGEINVSLDGDTGTRFSILLPLK</sequence>
<keyword evidence="6" id="KW-0418">Kinase</keyword>
<dbReference type="InterPro" id="IPR000014">
    <property type="entry name" value="PAS"/>
</dbReference>
<dbReference type="CDD" id="cd00130">
    <property type="entry name" value="PAS"/>
    <property type="match status" value="1"/>
</dbReference>
<dbReference type="InterPro" id="IPR004358">
    <property type="entry name" value="Sig_transdc_His_kin-like_C"/>
</dbReference>
<comment type="catalytic activity">
    <reaction evidence="1">
        <text>ATP + protein L-histidine = ADP + protein N-phospho-L-histidine.</text>
        <dbReference type="EC" id="2.7.13.3"/>
    </reaction>
</comment>
<accession>A0A975B0Z0</accession>
<dbReference type="PANTHER" id="PTHR43065:SF10">
    <property type="entry name" value="PEROXIDE STRESS-ACTIVATED HISTIDINE KINASE MAK3"/>
    <property type="match status" value="1"/>
</dbReference>
<evidence type="ECO:0000259" key="11">
    <source>
        <dbReference type="PROSITE" id="PS50113"/>
    </source>
</evidence>
<evidence type="ECO:0000256" key="7">
    <source>
        <dbReference type="ARBA" id="ARBA00022840"/>
    </source>
</evidence>
<evidence type="ECO:0000256" key="6">
    <source>
        <dbReference type="ARBA" id="ARBA00022777"/>
    </source>
</evidence>
<dbReference type="PROSITE" id="PS50109">
    <property type="entry name" value="HIS_KIN"/>
    <property type="match status" value="1"/>
</dbReference>
<dbReference type="SMART" id="SM00387">
    <property type="entry name" value="HATPase_c"/>
    <property type="match status" value="1"/>
</dbReference>
<keyword evidence="3" id="KW-0597">Phosphoprotein</keyword>
<keyword evidence="8" id="KW-0902">Two-component regulatory system</keyword>
<dbReference type="InterPro" id="IPR001610">
    <property type="entry name" value="PAC"/>
</dbReference>
<dbReference type="InterPro" id="IPR003594">
    <property type="entry name" value="HATPase_dom"/>
</dbReference>
<evidence type="ECO:0000256" key="5">
    <source>
        <dbReference type="ARBA" id="ARBA00022741"/>
    </source>
</evidence>
<keyword evidence="13" id="KW-1185">Reference proteome</keyword>
<organism evidence="12 13">
    <name type="scientific">Sulfurimonas aquatica</name>
    <dbReference type="NCBI Taxonomy" id="2672570"/>
    <lineage>
        <taxon>Bacteria</taxon>
        <taxon>Pseudomonadati</taxon>
        <taxon>Campylobacterota</taxon>
        <taxon>Epsilonproteobacteria</taxon>
        <taxon>Campylobacterales</taxon>
        <taxon>Sulfurimonadaceae</taxon>
        <taxon>Sulfurimonas</taxon>
    </lineage>
</organism>
<keyword evidence="5" id="KW-0547">Nucleotide-binding</keyword>
<evidence type="ECO:0000256" key="2">
    <source>
        <dbReference type="ARBA" id="ARBA00012438"/>
    </source>
</evidence>
<evidence type="ECO:0000256" key="3">
    <source>
        <dbReference type="ARBA" id="ARBA00022553"/>
    </source>
</evidence>
<dbReference type="PROSITE" id="PS50112">
    <property type="entry name" value="PAS"/>
    <property type="match status" value="1"/>
</dbReference>
<evidence type="ECO:0000256" key="1">
    <source>
        <dbReference type="ARBA" id="ARBA00000085"/>
    </source>
</evidence>
<dbReference type="GO" id="GO:0000155">
    <property type="term" value="F:phosphorelay sensor kinase activity"/>
    <property type="evidence" value="ECO:0007669"/>
    <property type="project" value="InterPro"/>
</dbReference>
<dbReference type="InterPro" id="IPR005467">
    <property type="entry name" value="His_kinase_dom"/>
</dbReference>
<dbReference type="SUPFAM" id="SSF47384">
    <property type="entry name" value="Homodimeric domain of signal transducing histidine kinase"/>
    <property type="match status" value="1"/>
</dbReference>
<feature type="domain" description="Histidine kinase" evidence="9">
    <location>
        <begin position="174"/>
        <end position="388"/>
    </location>
</feature>
<proteinExistence type="predicted"/>
<reference evidence="12" key="2">
    <citation type="submission" date="2021-04" db="EMBL/GenBank/DDBJ databases">
        <title>Isolation and characterization of a novel species of the genus Sulfurimonas.</title>
        <authorList>
            <person name="Fukui M."/>
        </authorList>
    </citation>
    <scope>NUCLEOTIDE SEQUENCE</scope>
    <source>
        <strain evidence="12">H1576</strain>
    </source>
</reference>
<dbReference type="Proteomes" id="UP000671852">
    <property type="component" value="Chromosome"/>
</dbReference>
<evidence type="ECO:0000313" key="12">
    <source>
        <dbReference type="EMBL" id="QSZ42133.1"/>
    </source>
</evidence>
<dbReference type="PRINTS" id="PR00344">
    <property type="entry name" value="BCTRLSENSOR"/>
</dbReference>
<dbReference type="SUPFAM" id="SSF55785">
    <property type="entry name" value="PYP-like sensor domain (PAS domain)"/>
    <property type="match status" value="1"/>
</dbReference>
<dbReference type="CDD" id="cd00082">
    <property type="entry name" value="HisKA"/>
    <property type="match status" value="1"/>
</dbReference>
<dbReference type="EMBL" id="CP046072">
    <property type="protein sequence ID" value="QSZ42133.1"/>
    <property type="molecule type" value="Genomic_DNA"/>
</dbReference>
<dbReference type="InterPro" id="IPR000700">
    <property type="entry name" value="PAS-assoc_C"/>
</dbReference>
<dbReference type="EC" id="2.7.13.3" evidence="2"/>
<evidence type="ECO:0000256" key="4">
    <source>
        <dbReference type="ARBA" id="ARBA00022679"/>
    </source>
</evidence>
<dbReference type="InterPro" id="IPR036890">
    <property type="entry name" value="HATPase_C_sf"/>
</dbReference>
<reference evidence="12" key="1">
    <citation type="submission" date="2019-11" db="EMBL/GenBank/DDBJ databases">
        <authorList>
            <person name="Kojima H."/>
        </authorList>
    </citation>
    <scope>NUCLEOTIDE SEQUENCE</scope>
    <source>
        <strain evidence="12">H1576</strain>
    </source>
</reference>
<dbReference type="SUPFAM" id="SSF55874">
    <property type="entry name" value="ATPase domain of HSP90 chaperone/DNA topoisomerase II/histidine kinase"/>
    <property type="match status" value="1"/>
</dbReference>
<dbReference type="InterPro" id="IPR036097">
    <property type="entry name" value="HisK_dim/P_sf"/>
</dbReference>
<feature type="domain" description="PAS" evidence="10">
    <location>
        <begin position="46"/>
        <end position="102"/>
    </location>
</feature>
<dbReference type="Pfam" id="PF13426">
    <property type="entry name" value="PAS_9"/>
    <property type="match status" value="1"/>
</dbReference>
<dbReference type="SMART" id="SM00086">
    <property type="entry name" value="PAC"/>
    <property type="match status" value="1"/>
</dbReference>
<dbReference type="PANTHER" id="PTHR43065">
    <property type="entry name" value="SENSOR HISTIDINE KINASE"/>
    <property type="match status" value="1"/>
</dbReference>
<name>A0A975B0Z0_9BACT</name>
<dbReference type="InterPro" id="IPR035965">
    <property type="entry name" value="PAS-like_dom_sf"/>
</dbReference>
<dbReference type="Gene3D" id="1.10.287.130">
    <property type="match status" value="1"/>
</dbReference>